<proteinExistence type="predicted"/>
<feature type="domain" description="GST N-terminal" evidence="1">
    <location>
        <begin position="10"/>
        <end position="87"/>
    </location>
</feature>
<dbReference type="Gene3D" id="1.20.1050.10">
    <property type="match status" value="1"/>
</dbReference>
<dbReference type="AlphaFoldDB" id="A0A926VNJ3"/>
<dbReference type="SUPFAM" id="SSF47616">
    <property type="entry name" value="GST C-terminal domain-like"/>
    <property type="match status" value="1"/>
</dbReference>
<dbReference type="PROSITE" id="PS50404">
    <property type="entry name" value="GST_NTER"/>
    <property type="match status" value="1"/>
</dbReference>
<dbReference type="CDD" id="cd00570">
    <property type="entry name" value="GST_N_family"/>
    <property type="match status" value="1"/>
</dbReference>
<reference evidence="2" key="1">
    <citation type="journal article" date="2015" name="ISME J.">
        <title>Draft Genome Sequence of Streptomyces incarnatus NRRL8089, which Produces the Nucleoside Antibiotic Sinefungin.</title>
        <authorList>
            <person name="Oshima K."/>
            <person name="Hattori M."/>
            <person name="Shimizu H."/>
            <person name="Fukuda K."/>
            <person name="Nemoto M."/>
            <person name="Inagaki K."/>
            <person name="Tamura T."/>
        </authorList>
    </citation>
    <scope>NUCLEOTIDE SEQUENCE</scope>
    <source>
        <strain evidence="2">FACHB-1375</strain>
    </source>
</reference>
<accession>A0A926VNJ3</accession>
<dbReference type="CDD" id="cd00299">
    <property type="entry name" value="GST_C_family"/>
    <property type="match status" value="1"/>
</dbReference>
<keyword evidence="3" id="KW-1185">Reference proteome</keyword>
<gene>
    <name evidence="2" type="ORF">H6G03_32645</name>
</gene>
<dbReference type="Proteomes" id="UP000641646">
    <property type="component" value="Unassembled WGS sequence"/>
</dbReference>
<dbReference type="Pfam" id="PF13410">
    <property type="entry name" value="GST_C_2"/>
    <property type="match status" value="1"/>
</dbReference>
<dbReference type="InterPro" id="IPR004045">
    <property type="entry name" value="Glutathione_S-Trfase_N"/>
</dbReference>
<dbReference type="SUPFAM" id="SSF52833">
    <property type="entry name" value="Thioredoxin-like"/>
    <property type="match status" value="1"/>
</dbReference>
<evidence type="ECO:0000313" key="3">
    <source>
        <dbReference type="Proteomes" id="UP000641646"/>
    </source>
</evidence>
<dbReference type="InterPro" id="IPR036249">
    <property type="entry name" value="Thioredoxin-like_sf"/>
</dbReference>
<dbReference type="EMBL" id="JACJPW010000141">
    <property type="protein sequence ID" value="MBD2185759.1"/>
    <property type="molecule type" value="Genomic_DNA"/>
</dbReference>
<evidence type="ECO:0000313" key="2">
    <source>
        <dbReference type="EMBL" id="MBD2185759.1"/>
    </source>
</evidence>
<dbReference type="Gene3D" id="3.40.30.10">
    <property type="entry name" value="Glutaredoxin"/>
    <property type="match status" value="1"/>
</dbReference>
<protein>
    <submittedName>
        <fullName evidence="2">Glutathione S-transferase</fullName>
    </submittedName>
</protein>
<dbReference type="Pfam" id="PF13417">
    <property type="entry name" value="GST_N_3"/>
    <property type="match status" value="1"/>
</dbReference>
<comment type="caution">
    <text evidence="2">The sequence shown here is derived from an EMBL/GenBank/DDBJ whole genome shotgun (WGS) entry which is preliminary data.</text>
</comment>
<dbReference type="RefSeq" id="WP_190474374.1">
    <property type="nucleotide sequence ID" value="NZ_JACJPW010000141.1"/>
</dbReference>
<evidence type="ECO:0000259" key="1">
    <source>
        <dbReference type="PROSITE" id="PS50404"/>
    </source>
</evidence>
<dbReference type="InterPro" id="IPR036282">
    <property type="entry name" value="Glutathione-S-Trfase_C_sf"/>
</dbReference>
<reference evidence="2" key="2">
    <citation type="submission" date="2020-08" db="EMBL/GenBank/DDBJ databases">
        <authorList>
            <person name="Chen M."/>
            <person name="Teng W."/>
            <person name="Zhao L."/>
            <person name="Hu C."/>
            <person name="Zhou Y."/>
            <person name="Han B."/>
            <person name="Song L."/>
            <person name="Shu W."/>
        </authorList>
    </citation>
    <scope>NUCLEOTIDE SEQUENCE</scope>
    <source>
        <strain evidence="2">FACHB-1375</strain>
    </source>
</reference>
<name>A0A926VNJ3_9CYAN</name>
<sequence length="257" mass="29644">MKEHSLDRSPSYRLITIPISHYCEKVRWALDWLEIPYIEERHVPLFHRLATRSLGGKSVPVLVAPEVALVDSTDILHYLNGKNDGSRQLYPTEWNLRQEVEKWEELFDSQLGVSARCWAYFYRLNDREAMRRGWCEGTPQIEQMGFAIAFPLMRRIVQKSLNVTAASSATSLEKIREIFDKVSQRLSDGRPYLIGDKFSAADLTFAALSAPTLLPPEHPMKLPQIDAINSEMATTIKEFRETPAGIYALRLYREHRH</sequence>
<organism evidence="2 3">
    <name type="scientific">Aerosakkonema funiforme FACHB-1375</name>
    <dbReference type="NCBI Taxonomy" id="2949571"/>
    <lineage>
        <taxon>Bacteria</taxon>
        <taxon>Bacillati</taxon>
        <taxon>Cyanobacteriota</taxon>
        <taxon>Cyanophyceae</taxon>
        <taxon>Oscillatoriophycideae</taxon>
        <taxon>Aerosakkonematales</taxon>
        <taxon>Aerosakkonemataceae</taxon>
        <taxon>Aerosakkonema</taxon>
    </lineage>
</organism>